<keyword evidence="7" id="KW-1185">Reference proteome</keyword>
<dbReference type="SUPFAM" id="SSF51735">
    <property type="entry name" value="NAD(P)-binding Rossmann-fold domains"/>
    <property type="match status" value="1"/>
</dbReference>
<evidence type="ECO:0000256" key="3">
    <source>
        <dbReference type="ARBA" id="ARBA00023027"/>
    </source>
</evidence>
<gene>
    <name evidence="6" type="ORF">NBM05_06540</name>
</gene>
<sequence length="342" mass="36519">MTTTQHPDRPLAIGLLGASRIAELAVTEATRATGDLRYSVAARDPGRAAAFAREHGYERSHPDYAALIADPAVDLVYIGLPNGLHAEWAARALEAGRDVLVEKPVAANLEEFDRLAAYVREPGPRLWEAFHYAWHPVMRRVLEIVGSGELGPLREVEIRMLMQEPGPEDPRWSFDLAGGALMDVGCYALHAAVLLGERLGLDLELQGARGVGSPADPRVDAEVEAELRLGGVPVGIRASMVAPEWDFSLRVAGERGEVLAPSYVLPGEDDAVVVTGGAGDRTERPGGGSSYAHQLRGIGGMLRRGDGCGEGLARSRRVMGLIDGVYRAAGFPLRPGRLGTSS</sequence>
<proteinExistence type="inferred from homology"/>
<dbReference type="Gene3D" id="3.40.50.720">
    <property type="entry name" value="NAD(P)-binding Rossmann-like Domain"/>
    <property type="match status" value="1"/>
</dbReference>
<feature type="domain" description="GFO/IDH/MocA-like oxidoreductase" evidence="5">
    <location>
        <begin position="139"/>
        <end position="257"/>
    </location>
</feature>
<keyword evidence="2" id="KW-0560">Oxidoreductase</keyword>
<dbReference type="PANTHER" id="PTHR22604:SF105">
    <property type="entry name" value="TRANS-1,2-DIHYDROBENZENE-1,2-DIOL DEHYDROGENASE"/>
    <property type="match status" value="1"/>
</dbReference>
<dbReference type="InterPro" id="IPR055170">
    <property type="entry name" value="GFO_IDH_MocA-like_dom"/>
</dbReference>
<comment type="similarity">
    <text evidence="1">Belongs to the Gfo/Idh/MocA family.</text>
</comment>
<evidence type="ECO:0000313" key="6">
    <source>
        <dbReference type="EMBL" id="MCP3425678.1"/>
    </source>
</evidence>
<accession>A0A9X2KHZ0</accession>
<dbReference type="InterPro" id="IPR050984">
    <property type="entry name" value="Gfo/Idh/MocA_domain"/>
</dbReference>
<evidence type="ECO:0000259" key="4">
    <source>
        <dbReference type="Pfam" id="PF01408"/>
    </source>
</evidence>
<feature type="domain" description="Gfo/Idh/MocA-like oxidoreductase N-terminal" evidence="4">
    <location>
        <begin position="13"/>
        <end position="128"/>
    </location>
</feature>
<evidence type="ECO:0000256" key="2">
    <source>
        <dbReference type="ARBA" id="ARBA00023002"/>
    </source>
</evidence>
<dbReference type="Pfam" id="PF22725">
    <property type="entry name" value="GFO_IDH_MocA_C3"/>
    <property type="match status" value="1"/>
</dbReference>
<evidence type="ECO:0000259" key="5">
    <source>
        <dbReference type="Pfam" id="PF22725"/>
    </source>
</evidence>
<keyword evidence="3" id="KW-0520">NAD</keyword>
<name>A0A9X2KHZ0_9MICC</name>
<comment type="caution">
    <text evidence="6">The sequence shown here is derived from an EMBL/GenBank/DDBJ whole genome shotgun (WGS) entry which is preliminary data.</text>
</comment>
<organism evidence="6 7">
    <name type="scientific">Rothia santali</name>
    <dbReference type="NCBI Taxonomy" id="2949643"/>
    <lineage>
        <taxon>Bacteria</taxon>
        <taxon>Bacillati</taxon>
        <taxon>Actinomycetota</taxon>
        <taxon>Actinomycetes</taxon>
        <taxon>Micrococcales</taxon>
        <taxon>Micrococcaceae</taxon>
        <taxon>Rothia</taxon>
    </lineage>
</organism>
<dbReference type="Proteomes" id="UP001139502">
    <property type="component" value="Unassembled WGS sequence"/>
</dbReference>
<dbReference type="InterPro" id="IPR036291">
    <property type="entry name" value="NAD(P)-bd_dom_sf"/>
</dbReference>
<dbReference type="GO" id="GO:0016491">
    <property type="term" value="F:oxidoreductase activity"/>
    <property type="evidence" value="ECO:0007669"/>
    <property type="project" value="UniProtKB-KW"/>
</dbReference>
<dbReference type="RefSeq" id="WP_254166000.1">
    <property type="nucleotide sequence ID" value="NZ_JANAFB010000012.1"/>
</dbReference>
<dbReference type="Pfam" id="PF01408">
    <property type="entry name" value="GFO_IDH_MocA"/>
    <property type="match status" value="1"/>
</dbReference>
<dbReference type="PANTHER" id="PTHR22604">
    <property type="entry name" value="OXIDOREDUCTASES"/>
    <property type="match status" value="1"/>
</dbReference>
<evidence type="ECO:0000256" key="1">
    <source>
        <dbReference type="ARBA" id="ARBA00010928"/>
    </source>
</evidence>
<evidence type="ECO:0000313" key="7">
    <source>
        <dbReference type="Proteomes" id="UP001139502"/>
    </source>
</evidence>
<dbReference type="Gene3D" id="3.30.360.10">
    <property type="entry name" value="Dihydrodipicolinate Reductase, domain 2"/>
    <property type="match status" value="1"/>
</dbReference>
<dbReference type="SUPFAM" id="SSF55347">
    <property type="entry name" value="Glyceraldehyde-3-phosphate dehydrogenase-like, C-terminal domain"/>
    <property type="match status" value="1"/>
</dbReference>
<dbReference type="AlphaFoldDB" id="A0A9X2KHZ0"/>
<dbReference type="InterPro" id="IPR000683">
    <property type="entry name" value="Gfo/Idh/MocA-like_OxRdtase_N"/>
</dbReference>
<dbReference type="EMBL" id="JANAFB010000012">
    <property type="protein sequence ID" value="MCP3425678.1"/>
    <property type="molecule type" value="Genomic_DNA"/>
</dbReference>
<reference evidence="6" key="1">
    <citation type="submission" date="2022-06" db="EMBL/GenBank/DDBJ databases">
        <title>Rothia sp. isolated from sandalwood seedling.</title>
        <authorList>
            <person name="Tuikhar N."/>
            <person name="Kirdat K."/>
            <person name="Thorat V."/>
            <person name="Swetha P."/>
            <person name="Padma S."/>
            <person name="Sundararaj R."/>
            <person name="Yadav A."/>
        </authorList>
    </citation>
    <scope>NUCLEOTIDE SEQUENCE</scope>
    <source>
        <strain evidence="6">AR01</strain>
    </source>
</reference>
<dbReference type="GO" id="GO:0000166">
    <property type="term" value="F:nucleotide binding"/>
    <property type="evidence" value="ECO:0007669"/>
    <property type="project" value="InterPro"/>
</dbReference>
<protein>
    <submittedName>
        <fullName evidence="6">Gfo/Idh/MocA family oxidoreductase</fullName>
    </submittedName>
</protein>